<dbReference type="EMBL" id="JANLCM010000001">
    <property type="protein sequence ID" value="MCS5718497.1"/>
    <property type="molecule type" value="Genomic_DNA"/>
</dbReference>
<proteinExistence type="inferred from homology"/>
<keyword evidence="4" id="KW-1185">Reference proteome</keyword>
<evidence type="ECO:0000256" key="1">
    <source>
        <dbReference type="ARBA" id="ARBA00038310"/>
    </source>
</evidence>
<organism evidence="3 4">
    <name type="scientific">Herbiconiux aconitum</name>
    <dbReference type="NCBI Taxonomy" id="2970913"/>
    <lineage>
        <taxon>Bacteria</taxon>
        <taxon>Bacillati</taxon>
        <taxon>Actinomycetota</taxon>
        <taxon>Actinomycetes</taxon>
        <taxon>Micrococcales</taxon>
        <taxon>Microbacteriaceae</taxon>
        <taxon>Herbiconiux</taxon>
    </lineage>
</organism>
<name>A0ABT2GQJ9_9MICO</name>
<reference evidence="3" key="1">
    <citation type="submission" date="2022-08" db="EMBL/GenBank/DDBJ databases">
        <authorList>
            <person name="Deng Y."/>
            <person name="Han X.-F."/>
            <person name="Zhang Y.-Q."/>
        </authorList>
    </citation>
    <scope>NUCLEOTIDE SEQUENCE</scope>
    <source>
        <strain evidence="3">CPCC 205763</strain>
    </source>
</reference>
<dbReference type="SUPFAM" id="SSF51556">
    <property type="entry name" value="Metallo-dependent hydrolases"/>
    <property type="match status" value="1"/>
</dbReference>
<dbReference type="InterPro" id="IPR032466">
    <property type="entry name" value="Metal_Hydrolase"/>
</dbReference>
<gene>
    <name evidence="3" type="ORF">N1027_10145</name>
</gene>
<dbReference type="InterPro" id="IPR052350">
    <property type="entry name" value="Metallo-dep_Lactonases"/>
</dbReference>
<comment type="caution">
    <text evidence="3">The sequence shown here is derived from an EMBL/GenBank/DDBJ whole genome shotgun (WGS) entry which is preliminary data.</text>
</comment>
<dbReference type="Proteomes" id="UP001165584">
    <property type="component" value="Unassembled WGS sequence"/>
</dbReference>
<dbReference type="PANTHER" id="PTHR43569">
    <property type="entry name" value="AMIDOHYDROLASE"/>
    <property type="match status" value="1"/>
</dbReference>
<protein>
    <submittedName>
        <fullName evidence="3">Amidohydrolase family protein</fullName>
    </submittedName>
</protein>
<dbReference type="RefSeq" id="WP_259507421.1">
    <property type="nucleotide sequence ID" value="NZ_JANLCM010000001.1"/>
</dbReference>
<dbReference type="Gene3D" id="3.20.20.140">
    <property type="entry name" value="Metal-dependent hydrolases"/>
    <property type="match status" value="1"/>
</dbReference>
<sequence>MTATTGRVIDSHLHLWNLERGGYAWLTPDAGELYANFEPAKAGAELARAHVDGAVLVQADDTEADTEAMLRVADEHDWVAGVVGWVRLDEPSAAEAQLDRWQEHPRFCGVRHLVHDDPRDDFLELPAVRRSLELLAARDVPFDVPDAWPRHLASVTALASALPELTVVIDHLGKPPRGRPDFVDWRAEFERAAERPNTVAKLSGLRIPGAGYSVDALREVWDIALDSYGPERLLWGSDWPITVPDGGYGPTFEVLEKLVGELSDEERHAVLGATAAAVYSLQISDV</sequence>
<comment type="similarity">
    <text evidence="1">Belongs to the metallo-dependent hydrolases superfamily.</text>
</comment>
<dbReference type="InterPro" id="IPR006680">
    <property type="entry name" value="Amidohydro-rel"/>
</dbReference>
<evidence type="ECO:0000259" key="2">
    <source>
        <dbReference type="Pfam" id="PF04909"/>
    </source>
</evidence>
<feature type="domain" description="Amidohydrolase-related" evidence="2">
    <location>
        <begin position="9"/>
        <end position="280"/>
    </location>
</feature>
<dbReference type="Pfam" id="PF04909">
    <property type="entry name" value="Amidohydro_2"/>
    <property type="match status" value="1"/>
</dbReference>
<accession>A0ABT2GQJ9</accession>
<dbReference type="PANTHER" id="PTHR43569:SF2">
    <property type="entry name" value="AMIDOHYDROLASE-RELATED DOMAIN-CONTAINING PROTEIN"/>
    <property type="match status" value="1"/>
</dbReference>
<evidence type="ECO:0000313" key="3">
    <source>
        <dbReference type="EMBL" id="MCS5718497.1"/>
    </source>
</evidence>
<evidence type="ECO:0000313" key="4">
    <source>
        <dbReference type="Proteomes" id="UP001165584"/>
    </source>
</evidence>